<dbReference type="SUPFAM" id="SSF101447">
    <property type="entry name" value="Formin homology 2 domain (FH2 domain)"/>
    <property type="match status" value="1"/>
</dbReference>
<evidence type="ECO:0000313" key="4">
    <source>
        <dbReference type="Proteomes" id="UP000198287"/>
    </source>
</evidence>
<dbReference type="AlphaFoldDB" id="A0A226EDI6"/>
<sequence length="474" mass="51003">MSGDNPGTGDPGGGKPEPTPPPTPPPPPPPPPPPSGNVDNGLLKPENNIVVVRITMIYMQLNELINNMSRSHSYIMKGVLMGTFLASVFGLNKPGATVVIGAKNLVNKASRKLSGSNVTGYFANLVEAIVEAVEQYGLYYVVQWAVDAALCLEDDNCEESDPYLGTIQELKIAKCGHEPYSQGLIQSNPSYCHLLFNCIPFFVLLFGVALLYAFVKYFGGDDEPPPPPPPTRPQTRNNVELPRPVVTPSNPPRPVVAPPNPPRPIVTPTNPPRPIAGPPKTPPPGRPPSLQHINIECPTCKKGGFAEYPNPTPTICKYCAPPKPGPSTDLFIHSPPKSANQLYFSSPFRQFSQCNPPQGTSSFSQCYHLFANVRLPPINSSLLTASNTNALACSINTNMVPKSVEHGAGDGPNISEDCSMTDEELHHNIIATVQKQISEIMAQLTSSMCLECHTNLASTSLCPCPNCNRIHGPN</sequence>
<gene>
    <name evidence="3" type="ORF">Fcan01_09624</name>
</gene>
<keyword evidence="2" id="KW-0812">Transmembrane</keyword>
<name>A0A226EDI6_FOLCA</name>
<keyword evidence="2" id="KW-1133">Transmembrane helix</keyword>
<organism evidence="3 4">
    <name type="scientific">Folsomia candida</name>
    <name type="common">Springtail</name>
    <dbReference type="NCBI Taxonomy" id="158441"/>
    <lineage>
        <taxon>Eukaryota</taxon>
        <taxon>Metazoa</taxon>
        <taxon>Ecdysozoa</taxon>
        <taxon>Arthropoda</taxon>
        <taxon>Hexapoda</taxon>
        <taxon>Collembola</taxon>
        <taxon>Entomobryomorpha</taxon>
        <taxon>Isotomoidea</taxon>
        <taxon>Isotomidae</taxon>
        <taxon>Proisotominae</taxon>
        <taxon>Folsomia</taxon>
    </lineage>
</organism>
<evidence type="ECO:0000313" key="3">
    <source>
        <dbReference type="EMBL" id="OXA55635.1"/>
    </source>
</evidence>
<dbReference type="Proteomes" id="UP000198287">
    <property type="component" value="Unassembled WGS sequence"/>
</dbReference>
<dbReference type="EMBL" id="LNIX01000004">
    <property type="protein sequence ID" value="OXA55635.1"/>
    <property type="molecule type" value="Genomic_DNA"/>
</dbReference>
<evidence type="ECO:0000256" key="2">
    <source>
        <dbReference type="SAM" id="Phobius"/>
    </source>
</evidence>
<dbReference type="STRING" id="158441.A0A226EDI6"/>
<evidence type="ECO:0000256" key="1">
    <source>
        <dbReference type="SAM" id="MobiDB-lite"/>
    </source>
</evidence>
<feature type="compositionally biased region" description="Pro residues" evidence="1">
    <location>
        <begin position="17"/>
        <end position="35"/>
    </location>
</feature>
<keyword evidence="4" id="KW-1185">Reference proteome</keyword>
<feature type="region of interest" description="Disordered" evidence="1">
    <location>
        <begin position="1"/>
        <end position="42"/>
    </location>
</feature>
<proteinExistence type="predicted"/>
<protein>
    <submittedName>
        <fullName evidence="3">Uncharacterized protein</fullName>
    </submittedName>
</protein>
<keyword evidence="2" id="KW-0472">Membrane</keyword>
<reference evidence="3 4" key="1">
    <citation type="submission" date="2015-12" db="EMBL/GenBank/DDBJ databases">
        <title>The genome of Folsomia candida.</title>
        <authorList>
            <person name="Faddeeva A."/>
            <person name="Derks M.F."/>
            <person name="Anvar Y."/>
            <person name="Smit S."/>
            <person name="Van Straalen N."/>
            <person name="Roelofs D."/>
        </authorList>
    </citation>
    <scope>NUCLEOTIDE SEQUENCE [LARGE SCALE GENOMIC DNA]</scope>
    <source>
        <strain evidence="3 4">VU population</strain>
        <tissue evidence="3">Whole body</tissue>
    </source>
</reference>
<feature type="region of interest" description="Disordered" evidence="1">
    <location>
        <begin position="223"/>
        <end position="290"/>
    </location>
</feature>
<accession>A0A226EDI6</accession>
<comment type="caution">
    <text evidence="3">The sequence shown here is derived from an EMBL/GenBank/DDBJ whole genome shotgun (WGS) entry which is preliminary data.</text>
</comment>
<feature type="compositionally biased region" description="Pro residues" evidence="1">
    <location>
        <begin position="249"/>
        <end position="287"/>
    </location>
</feature>
<feature type="transmembrane region" description="Helical" evidence="2">
    <location>
        <begin position="194"/>
        <end position="215"/>
    </location>
</feature>